<keyword evidence="3" id="KW-1185">Reference proteome</keyword>
<name>A0AAE9YY41_9GAMM</name>
<keyword evidence="2" id="KW-0808">Transferase</keyword>
<protein>
    <submittedName>
        <fullName evidence="2">Uracil phosphoribosyltransferase</fullName>
        <ecNumber evidence="2">2.4.2.9</ecNumber>
    </submittedName>
</protein>
<dbReference type="EMBL" id="CP059736">
    <property type="protein sequence ID" value="WDE02692.1"/>
    <property type="molecule type" value="Genomic_DNA"/>
</dbReference>
<reference evidence="2 3" key="2">
    <citation type="journal article" date="2022" name="Mar. Drugs">
        <title>Bioassay-Guided Fractionation Leads to the Detection of Cholic Acid Generated by the Rare Thalassomonas sp.</title>
        <authorList>
            <person name="Pheiffer F."/>
            <person name="Schneider Y.K."/>
            <person name="Hansen E.H."/>
            <person name="Andersen J.H."/>
            <person name="Isaksson J."/>
            <person name="Busche T."/>
            <person name="R C."/>
            <person name="Kalinowski J."/>
            <person name="Zyl L.V."/>
            <person name="Trindade M."/>
        </authorList>
    </citation>
    <scope>NUCLEOTIDE SEQUENCE [LARGE SCALE GENOMIC DNA]</scope>
    <source>
        <strain evidence="2 3">A5K-106</strain>
    </source>
</reference>
<feature type="domain" description="Phosphoribosyltransferase" evidence="1">
    <location>
        <begin position="70"/>
        <end position="212"/>
    </location>
</feature>
<sequence>MDEQANEQSPHFDLPPNVTCFARTDNAAGSERALCLEQLRNRALPYQEFRKNADKLFNLIADDMALQYIENEVILTPIFRAGLSLLPVFMKRIENSRLCSIGVKRNEETAMPEPYLFKVPPQMSEDAKFIILEPMIATAGTMCYSLGMLKQQGYNLHNIQIIAVFCALEAVNKLQQEFPQVQVHTEVVDPILDDKKYIVPGCGDFGDRYFGT</sequence>
<evidence type="ECO:0000259" key="1">
    <source>
        <dbReference type="Pfam" id="PF14681"/>
    </source>
</evidence>
<accession>A0AAE9YY41</accession>
<organism evidence="2 3">
    <name type="scientific">Thalassomonas actiniarum</name>
    <dbReference type="NCBI Taxonomy" id="485447"/>
    <lineage>
        <taxon>Bacteria</taxon>
        <taxon>Pseudomonadati</taxon>
        <taxon>Pseudomonadota</taxon>
        <taxon>Gammaproteobacteria</taxon>
        <taxon>Alteromonadales</taxon>
        <taxon>Colwelliaceae</taxon>
        <taxon>Thalassomonas</taxon>
    </lineage>
</organism>
<dbReference type="RefSeq" id="WP_053043409.1">
    <property type="nucleotide sequence ID" value="NZ_CP059736.1"/>
</dbReference>
<keyword evidence="2" id="KW-0328">Glycosyltransferase</keyword>
<dbReference type="AlphaFoldDB" id="A0AAE9YY41"/>
<dbReference type="CDD" id="cd06223">
    <property type="entry name" value="PRTases_typeI"/>
    <property type="match status" value="1"/>
</dbReference>
<dbReference type="InterPro" id="IPR029057">
    <property type="entry name" value="PRTase-like"/>
</dbReference>
<reference evidence="2 3" key="1">
    <citation type="journal article" date="2015" name="Genome Announc.">
        <title>Draft Genome Sequences of Marine Isolates of Thalassomonas viridans and Thalassomonas actiniarum.</title>
        <authorList>
            <person name="Olonade I."/>
            <person name="van Zyl L.J."/>
            <person name="Trindade M."/>
        </authorList>
    </citation>
    <scope>NUCLEOTIDE SEQUENCE [LARGE SCALE GENOMIC DNA]</scope>
    <source>
        <strain evidence="2 3">A5K-106</strain>
    </source>
</reference>
<proteinExistence type="predicted"/>
<dbReference type="GO" id="GO:0004845">
    <property type="term" value="F:uracil phosphoribosyltransferase activity"/>
    <property type="evidence" value="ECO:0007669"/>
    <property type="project" value="UniProtKB-EC"/>
</dbReference>
<dbReference type="Gene3D" id="3.40.50.2020">
    <property type="match status" value="1"/>
</dbReference>
<dbReference type="NCBIfam" id="NF001097">
    <property type="entry name" value="PRK00129.1"/>
    <property type="match status" value="1"/>
</dbReference>
<evidence type="ECO:0000313" key="3">
    <source>
        <dbReference type="Proteomes" id="UP000032568"/>
    </source>
</evidence>
<evidence type="ECO:0000313" key="2">
    <source>
        <dbReference type="EMBL" id="WDE02692.1"/>
    </source>
</evidence>
<dbReference type="Pfam" id="PF14681">
    <property type="entry name" value="UPRTase"/>
    <property type="match status" value="1"/>
</dbReference>
<dbReference type="EC" id="2.4.2.9" evidence="2"/>
<dbReference type="InterPro" id="IPR000836">
    <property type="entry name" value="PRTase_dom"/>
</dbReference>
<dbReference type="KEGG" id="tact:SG35_030290"/>
<dbReference type="SUPFAM" id="SSF53271">
    <property type="entry name" value="PRTase-like"/>
    <property type="match status" value="1"/>
</dbReference>
<gene>
    <name evidence="2" type="primary">upp</name>
    <name evidence="2" type="ORF">SG35_030290</name>
</gene>
<dbReference type="Proteomes" id="UP000032568">
    <property type="component" value="Chromosome pTact"/>
</dbReference>